<dbReference type="PANTHER" id="PTHR31465">
    <property type="entry name" value="PROTEIN RTA1-RELATED"/>
    <property type="match status" value="1"/>
</dbReference>
<evidence type="ECO:0000256" key="5">
    <source>
        <dbReference type="ARBA" id="ARBA00023242"/>
    </source>
</evidence>
<dbReference type="SMART" id="SM00066">
    <property type="entry name" value="GAL4"/>
    <property type="match status" value="1"/>
</dbReference>
<dbReference type="Pfam" id="PF11951">
    <property type="entry name" value="Fungal_trans_2"/>
    <property type="match status" value="1"/>
</dbReference>
<feature type="transmembrane region" description="Helical" evidence="7">
    <location>
        <begin position="616"/>
        <end position="637"/>
    </location>
</feature>
<feature type="compositionally biased region" description="Basic residues" evidence="6">
    <location>
        <begin position="17"/>
        <end position="27"/>
    </location>
</feature>
<dbReference type="GO" id="GO:0008270">
    <property type="term" value="F:zinc ion binding"/>
    <property type="evidence" value="ECO:0007669"/>
    <property type="project" value="InterPro"/>
</dbReference>
<dbReference type="Pfam" id="PF00172">
    <property type="entry name" value="Zn_clus"/>
    <property type="match status" value="1"/>
</dbReference>
<proteinExistence type="predicted"/>
<dbReference type="InterPro" id="IPR036864">
    <property type="entry name" value="Zn2-C6_fun-type_DNA-bd_sf"/>
</dbReference>
<name>A0A365NBJ4_GIBIN</name>
<evidence type="ECO:0000313" key="10">
    <source>
        <dbReference type="Proteomes" id="UP000251714"/>
    </source>
</evidence>
<feature type="transmembrane region" description="Helical" evidence="7">
    <location>
        <begin position="465"/>
        <end position="484"/>
    </location>
</feature>
<feature type="domain" description="Zn(2)-C6 fungal-type" evidence="8">
    <location>
        <begin position="33"/>
        <end position="63"/>
    </location>
</feature>
<comment type="subcellular location">
    <subcellularLocation>
        <location evidence="1">Membrane</location>
        <topology evidence="1">Multi-pass membrane protein</topology>
    </subcellularLocation>
</comment>
<feature type="transmembrane region" description="Helical" evidence="7">
    <location>
        <begin position="657"/>
        <end position="674"/>
    </location>
</feature>
<feature type="transmembrane region" description="Helical" evidence="7">
    <location>
        <begin position="535"/>
        <end position="559"/>
    </location>
</feature>
<keyword evidence="3 7" id="KW-1133">Transmembrane helix</keyword>
<feature type="transmembrane region" description="Helical" evidence="7">
    <location>
        <begin position="490"/>
        <end position="515"/>
    </location>
</feature>
<reference evidence="9 10" key="1">
    <citation type="submission" date="2017-12" db="EMBL/GenBank/DDBJ databases">
        <title>Genome sequence of the mycotoxigenic crop pathogen Fusarium proliferatum, strain ITEM 2341 from Date Palm.</title>
        <authorList>
            <person name="Almiman B.F."/>
            <person name="Shittu T.A."/>
            <person name="Muthumeenakshi S."/>
            <person name="Baroncelli R."/>
            <person name="Sreenivasaprasada S."/>
        </authorList>
    </citation>
    <scope>NUCLEOTIDE SEQUENCE [LARGE SCALE GENOMIC DNA]</scope>
    <source>
        <strain evidence="9 10">ITEM 2341</strain>
    </source>
</reference>
<dbReference type="GO" id="GO:0000981">
    <property type="term" value="F:DNA-binding transcription factor activity, RNA polymerase II-specific"/>
    <property type="evidence" value="ECO:0007669"/>
    <property type="project" value="InterPro"/>
</dbReference>
<feature type="region of interest" description="Disordered" evidence="6">
    <location>
        <begin position="1"/>
        <end position="27"/>
    </location>
</feature>
<dbReference type="SUPFAM" id="SSF57701">
    <property type="entry name" value="Zn2/Cys6 DNA-binding domain"/>
    <property type="match status" value="1"/>
</dbReference>
<evidence type="ECO:0000256" key="6">
    <source>
        <dbReference type="SAM" id="MobiDB-lite"/>
    </source>
</evidence>
<dbReference type="InterPro" id="IPR001138">
    <property type="entry name" value="Zn2Cys6_DnaBD"/>
</dbReference>
<feature type="transmembrane region" description="Helical" evidence="7">
    <location>
        <begin position="571"/>
        <end position="595"/>
    </location>
</feature>
<evidence type="ECO:0000256" key="3">
    <source>
        <dbReference type="ARBA" id="ARBA00022989"/>
    </source>
</evidence>
<dbReference type="GO" id="GO:0016020">
    <property type="term" value="C:membrane"/>
    <property type="evidence" value="ECO:0007669"/>
    <property type="project" value="UniProtKB-SubCell"/>
</dbReference>
<keyword evidence="2 7" id="KW-0812">Transmembrane</keyword>
<dbReference type="InterPro" id="IPR007568">
    <property type="entry name" value="RTA1"/>
</dbReference>
<dbReference type="Pfam" id="PF04479">
    <property type="entry name" value="RTA1"/>
    <property type="match status" value="1"/>
</dbReference>
<evidence type="ECO:0000256" key="1">
    <source>
        <dbReference type="ARBA" id="ARBA00004141"/>
    </source>
</evidence>
<organism evidence="9 10">
    <name type="scientific">Gibberella intermedia</name>
    <name type="common">Bulb rot disease fungus</name>
    <name type="synonym">Fusarium proliferatum</name>
    <dbReference type="NCBI Taxonomy" id="948311"/>
    <lineage>
        <taxon>Eukaryota</taxon>
        <taxon>Fungi</taxon>
        <taxon>Dikarya</taxon>
        <taxon>Ascomycota</taxon>
        <taxon>Pezizomycotina</taxon>
        <taxon>Sordariomycetes</taxon>
        <taxon>Hypocreomycetidae</taxon>
        <taxon>Hypocreales</taxon>
        <taxon>Nectriaceae</taxon>
        <taxon>Fusarium</taxon>
        <taxon>Fusarium fujikuroi species complex</taxon>
    </lineage>
</organism>
<dbReference type="PANTHER" id="PTHR31465:SF15">
    <property type="entry name" value="LIPID TRANSPORTER ATNI-RELATED"/>
    <property type="match status" value="1"/>
</dbReference>
<gene>
    <name evidence="9" type="ORF">FPRO05_11080</name>
</gene>
<protein>
    <recommendedName>
        <fullName evidence="8">Zn(2)-C6 fungal-type domain-containing protein</fullName>
    </recommendedName>
</protein>
<feature type="transmembrane region" description="Helical" evidence="7">
    <location>
        <begin position="439"/>
        <end position="458"/>
    </location>
</feature>
<accession>A0A365NBJ4</accession>
<dbReference type="PROSITE" id="PS50048">
    <property type="entry name" value="ZN2_CY6_FUNGAL_2"/>
    <property type="match status" value="1"/>
</dbReference>
<dbReference type="EMBL" id="PKMI01000015">
    <property type="protein sequence ID" value="RBA18062.1"/>
    <property type="molecule type" value="Genomic_DNA"/>
</dbReference>
<evidence type="ECO:0000259" key="8">
    <source>
        <dbReference type="PROSITE" id="PS50048"/>
    </source>
</evidence>
<sequence length="714" mass="80140">MTSPLLSNRPSSPPKDSRRKPVPGRGFPKTRRGCFNCKRRRVKCSEHRPECQGCRRMRLPCIYPAAVLPDPQAVPSAPIVKVCLDHLRFFHHFLAEAYPPHPYGASAVWQDVAALSHKYEFLASSILALAAQHLTLSNKADYSVQALNLRISAIRGLNDALSQPCHTAADADARYAAIIGLTFQSTYMPDGLMEFIAMMRGWMLISTTLVTDHGISMFRQFTRDSWVGSIEKFMEEQHGTTDDIMIEDFLASLKILRPLLQGQAELQYFSRLERLALLGKASPRDALLEMVFCYAVTNKMTDEDYVSFTDPSNYGAQILLAHFLILNHMLEECFLGTMSRRFSFSTQITRSWILNIGKRLPDELQSQQNLDIEHFPRTYILSTMSTMIPSLTTLARASSTTSSATPSCTTAVPDKYGYVPPDSCNANYGFYPNWEDNTAFAVAFGLSTVAHLAQAIILKQKFCWVIIMGASWECICFIARALGARDQQQAAYVTVSTLLFLLAPIWINAFIYMIVARLVHFVIPQRRVARISAQWLAKIFVMFDVMCFIIQAAGGGMLASDNADTSKLGQHIYMVGIGIQLGCVVVFLVIHGLFYRELSLNIRIGKQETRSRWLKPLCWVVYIVLVLIVVRVIFRLVEFGGGANSNNVVLRHEEFQLYLDALPMLIALVLLNVVHPGQVLKGPGANFPSAKVKWWRGRSVAFERLELSSTHRSG</sequence>
<feature type="compositionally biased region" description="Low complexity" evidence="6">
    <location>
        <begin position="1"/>
        <end position="10"/>
    </location>
</feature>
<dbReference type="CDD" id="cd00067">
    <property type="entry name" value="GAL4"/>
    <property type="match status" value="1"/>
</dbReference>
<evidence type="ECO:0000256" key="4">
    <source>
        <dbReference type="ARBA" id="ARBA00023136"/>
    </source>
</evidence>
<keyword evidence="4 7" id="KW-0472">Membrane</keyword>
<dbReference type="InterPro" id="IPR021858">
    <property type="entry name" value="Fun_TF"/>
</dbReference>
<evidence type="ECO:0000256" key="7">
    <source>
        <dbReference type="SAM" id="Phobius"/>
    </source>
</evidence>
<dbReference type="Proteomes" id="UP000251714">
    <property type="component" value="Unassembled WGS sequence"/>
</dbReference>
<dbReference type="AlphaFoldDB" id="A0A365NBJ4"/>
<dbReference type="PROSITE" id="PS00463">
    <property type="entry name" value="ZN2_CY6_FUNGAL_1"/>
    <property type="match status" value="1"/>
</dbReference>
<dbReference type="Gene3D" id="4.10.240.10">
    <property type="entry name" value="Zn(2)-C6 fungal-type DNA-binding domain"/>
    <property type="match status" value="1"/>
</dbReference>
<comment type="caution">
    <text evidence="9">The sequence shown here is derived from an EMBL/GenBank/DDBJ whole genome shotgun (WGS) entry which is preliminary data.</text>
</comment>
<evidence type="ECO:0000256" key="2">
    <source>
        <dbReference type="ARBA" id="ARBA00022692"/>
    </source>
</evidence>
<keyword evidence="5" id="KW-0539">Nucleus</keyword>
<evidence type="ECO:0000313" key="9">
    <source>
        <dbReference type="EMBL" id="RBA18062.1"/>
    </source>
</evidence>